<sequence>MAHRNGGLSVATFSPDNSGIIAVQSSTNEVAKLSNGRRPSVGVVTTGSAIMIDTDELFTKNTISEIKGVQLRLRADADAKQEELRLMVGERYRDLLQASSSIISMARSSQHVRDTFEEMKDAILSQSEPPVPKRASVKGVDDTQLHLFQLLSAHLKLLLDAPEILWRLIERKKYFPAAWLFLLSRVVHRALVQEDEQEEDSWRNRGIDVLDQFPLVQRQWEVVSQFRTQIIHKATLSLREYKTTAESVCATLLTLHILDSRPLTETLVALLEQRSKAMRLLLQWKPKKIAEGSSGRRLSGILQNNLRRGHVKQVKEAVHALVDALFNTLNTARRIFQVNGSNQSLAILVLEHIQSGSTAHVDQDNPSAELFFTSQSLLSSLPSSTQFLLLPPNIKLYKPFVDLDSPTSFVSQVTLSQKLEEWYTKSLAAIQTSVTEWLASLESVRELWHIRLAVGGWVKDSGLLAQEVNVLQDLFDDLHGKRATDIWVTRLRTTEGLFRDSLQSVLETLQKDEDASEIGPLTSLFSLPPLPEHIIHGSNDPAFNEYKNALLKQITGRSAPLDGVLRVLELCVESLQQDIQHILSTDPRNPRALIERLQSIYQVDAEALCQSVVRLLVEVVQETSPSLHVLIFVDQLTTELGASSQFITTIGCEPSVLQEIRQKLDELHHQILQQWQEQTLSRIFDFGTSGTIPQLMSLCHSLYELGLVQRPSMGQALVTSTFNLFVTRALDEAGTQERTLSTADLSALKWIADCHGEACQGAMRQIQERLQEMGVEDGKPDSEMPAILLRSQTLLSPLLPLPPLPSKGGVKTSTLLPHGVPAAEQHYQPPFEVAKSTTRFSLLLVGGTT</sequence>
<evidence type="ECO:0000313" key="1">
    <source>
        <dbReference type="EMBL" id="TFK77356.1"/>
    </source>
</evidence>
<reference evidence="1 2" key="1">
    <citation type="journal article" date="2019" name="Nat. Ecol. Evol.">
        <title>Megaphylogeny resolves global patterns of mushroom evolution.</title>
        <authorList>
            <person name="Varga T."/>
            <person name="Krizsan K."/>
            <person name="Foldi C."/>
            <person name="Dima B."/>
            <person name="Sanchez-Garcia M."/>
            <person name="Sanchez-Ramirez S."/>
            <person name="Szollosi G.J."/>
            <person name="Szarkandi J.G."/>
            <person name="Papp V."/>
            <person name="Albert L."/>
            <person name="Andreopoulos W."/>
            <person name="Angelini C."/>
            <person name="Antonin V."/>
            <person name="Barry K.W."/>
            <person name="Bougher N.L."/>
            <person name="Buchanan P."/>
            <person name="Buyck B."/>
            <person name="Bense V."/>
            <person name="Catcheside P."/>
            <person name="Chovatia M."/>
            <person name="Cooper J."/>
            <person name="Damon W."/>
            <person name="Desjardin D."/>
            <person name="Finy P."/>
            <person name="Geml J."/>
            <person name="Haridas S."/>
            <person name="Hughes K."/>
            <person name="Justo A."/>
            <person name="Karasinski D."/>
            <person name="Kautmanova I."/>
            <person name="Kiss B."/>
            <person name="Kocsube S."/>
            <person name="Kotiranta H."/>
            <person name="LaButti K.M."/>
            <person name="Lechner B.E."/>
            <person name="Liimatainen K."/>
            <person name="Lipzen A."/>
            <person name="Lukacs Z."/>
            <person name="Mihaltcheva S."/>
            <person name="Morgado L.N."/>
            <person name="Niskanen T."/>
            <person name="Noordeloos M.E."/>
            <person name="Ohm R.A."/>
            <person name="Ortiz-Santana B."/>
            <person name="Ovrebo C."/>
            <person name="Racz N."/>
            <person name="Riley R."/>
            <person name="Savchenko A."/>
            <person name="Shiryaev A."/>
            <person name="Soop K."/>
            <person name="Spirin V."/>
            <person name="Szebenyi C."/>
            <person name="Tomsovsky M."/>
            <person name="Tulloss R.E."/>
            <person name="Uehling J."/>
            <person name="Grigoriev I.V."/>
            <person name="Vagvolgyi C."/>
            <person name="Papp T."/>
            <person name="Martin F.M."/>
            <person name="Miettinen O."/>
            <person name="Hibbett D.S."/>
            <person name="Nagy L.G."/>
        </authorList>
    </citation>
    <scope>NUCLEOTIDE SEQUENCE [LARGE SCALE GENOMIC DNA]</scope>
    <source>
        <strain evidence="1 2">NL-1719</strain>
    </source>
</reference>
<dbReference type="EMBL" id="ML208259">
    <property type="protein sequence ID" value="TFK77356.1"/>
    <property type="molecule type" value="Genomic_DNA"/>
</dbReference>
<gene>
    <name evidence="1" type="ORF">BDN72DRAFT_754821</name>
</gene>
<dbReference type="Proteomes" id="UP000308600">
    <property type="component" value="Unassembled WGS sequence"/>
</dbReference>
<evidence type="ECO:0000313" key="2">
    <source>
        <dbReference type="Proteomes" id="UP000308600"/>
    </source>
</evidence>
<proteinExistence type="predicted"/>
<keyword evidence="2" id="KW-1185">Reference proteome</keyword>
<accession>A0ACD3BI44</accession>
<name>A0ACD3BI44_9AGAR</name>
<organism evidence="1 2">
    <name type="scientific">Pluteus cervinus</name>
    <dbReference type="NCBI Taxonomy" id="181527"/>
    <lineage>
        <taxon>Eukaryota</taxon>
        <taxon>Fungi</taxon>
        <taxon>Dikarya</taxon>
        <taxon>Basidiomycota</taxon>
        <taxon>Agaricomycotina</taxon>
        <taxon>Agaricomycetes</taxon>
        <taxon>Agaricomycetidae</taxon>
        <taxon>Agaricales</taxon>
        <taxon>Pluteineae</taxon>
        <taxon>Pluteaceae</taxon>
        <taxon>Pluteus</taxon>
    </lineage>
</organism>
<protein>
    <submittedName>
        <fullName evidence="1">Uncharacterized protein</fullName>
    </submittedName>
</protein>